<comment type="caution">
    <text evidence="2">The sequence shown here is derived from an EMBL/GenBank/DDBJ whole genome shotgun (WGS) entry which is preliminary data.</text>
</comment>
<evidence type="ECO:0000256" key="1">
    <source>
        <dbReference type="SAM" id="MobiDB-lite"/>
    </source>
</evidence>
<proteinExistence type="predicted"/>
<reference evidence="2 3" key="1">
    <citation type="submission" date="2021-06" db="EMBL/GenBank/DDBJ databases">
        <title>Caerostris darwini draft genome.</title>
        <authorList>
            <person name="Kono N."/>
            <person name="Arakawa K."/>
        </authorList>
    </citation>
    <scope>NUCLEOTIDE SEQUENCE [LARGE SCALE GENOMIC DNA]</scope>
</reference>
<feature type="compositionally biased region" description="Basic residues" evidence="1">
    <location>
        <begin position="107"/>
        <end position="118"/>
    </location>
</feature>
<name>A0AAV4VUH5_9ARAC</name>
<feature type="compositionally biased region" description="Low complexity" evidence="1">
    <location>
        <begin position="83"/>
        <end position="106"/>
    </location>
</feature>
<dbReference type="EMBL" id="BPLQ01013634">
    <property type="protein sequence ID" value="GIY73763.1"/>
    <property type="molecule type" value="Genomic_DNA"/>
</dbReference>
<feature type="region of interest" description="Disordered" evidence="1">
    <location>
        <begin position="41"/>
        <end position="68"/>
    </location>
</feature>
<evidence type="ECO:0000313" key="3">
    <source>
        <dbReference type="Proteomes" id="UP001054837"/>
    </source>
</evidence>
<organism evidence="2 3">
    <name type="scientific">Caerostris darwini</name>
    <dbReference type="NCBI Taxonomy" id="1538125"/>
    <lineage>
        <taxon>Eukaryota</taxon>
        <taxon>Metazoa</taxon>
        <taxon>Ecdysozoa</taxon>
        <taxon>Arthropoda</taxon>
        <taxon>Chelicerata</taxon>
        <taxon>Arachnida</taxon>
        <taxon>Araneae</taxon>
        <taxon>Araneomorphae</taxon>
        <taxon>Entelegynae</taxon>
        <taxon>Araneoidea</taxon>
        <taxon>Araneidae</taxon>
        <taxon>Caerostris</taxon>
    </lineage>
</organism>
<feature type="region of interest" description="Disordered" evidence="1">
    <location>
        <begin position="82"/>
        <end position="123"/>
    </location>
</feature>
<feature type="compositionally biased region" description="Polar residues" evidence="1">
    <location>
        <begin position="41"/>
        <end position="62"/>
    </location>
</feature>
<dbReference type="Proteomes" id="UP001054837">
    <property type="component" value="Unassembled WGS sequence"/>
</dbReference>
<keyword evidence="3" id="KW-1185">Reference proteome</keyword>
<sequence>MREILAHRSSSVKFESISGEVREASSDGMVEWTWNGTQIYDSDSSTPHQSSTHSNITSTSVKTAHVSHRPSTKLSFSVAFHVSSRTPDPSSPPNTSNLPATPGNTHYKTKNHHKKKKLPSNTTSIFTTINNKSKPLLKLNKYYDTDKLQALASFVTPNEKINLSRNTPIQQILTCWYTMPLA</sequence>
<evidence type="ECO:0000313" key="2">
    <source>
        <dbReference type="EMBL" id="GIY73763.1"/>
    </source>
</evidence>
<gene>
    <name evidence="2" type="ORF">CDAR_464461</name>
</gene>
<dbReference type="AlphaFoldDB" id="A0AAV4VUH5"/>
<accession>A0AAV4VUH5</accession>
<protein>
    <submittedName>
        <fullName evidence="2">Uncharacterized protein</fullName>
    </submittedName>
</protein>